<dbReference type="GO" id="GO:0016787">
    <property type="term" value="F:hydrolase activity"/>
    <property type="evidence" value="ECO:0007669"/>
    <property type="project" value="UniProtKB-KW"/>
</dbReference>
<evidence type="ECO:0000313" key="3">
    <source>
        <dbReference type="Proteomes" id="UP000033946"/>
    </source>
</evidence>
<dbReference type="SUPFAM" id="SSF109604">
    <property type="entry name" value="HD-domain/PDEase-like"/>
    <property type="match status" value="1"/>
</dbReference>
<dbReference type="AlphaFoldDB" id="A0A0G1QVE1"/>
<feature type="domain" description="HD" evidence="1">
    <location>
        <begin position="27"/>
        <end position="100"/>
    </location>
</feature>
<dbReference type="Gene3D" id="1.10.3210.10">
    <property type="entry name" value="Hypothetical protein af1432"/>
    <property type="match status" value="1"/>
</dbReference>
<dbReference type="InterPro" id="IPR006674">
    <property type="entry name" value="HD_domain"/>
</dbReference>
<protein>
    <submittedName>
        <fullName evidence="2">Metal dependent phosphohydrolase</fullName>
    </submittedName>
</protein>
<proteinExistence type="predicted"/>
<dbReference type="EMBL" id="LCNE01000009">
    <property type="protein sequence ID" value="KKU48882.1"/>
    <property type="molecule type" value="Genomic_DNA"/>
</dbReference>
<accession>A0A0G1QVE1</accession>
<gene>
    <name evidence="2" type="ORF">UX69_C0009G0012</name>
</gene>
<name>A0A0G1QVE1_UNCKA</name>
<dbReference type="PANTHER" id="PTHR38659">
    <property type="entry name" value="METAL-DEPENDENT PHOSPHOHYDROLASE"/>
    <property type="match status" value="1"/>
</dbReference>
<dbReference type="Pfam" id="PF01966">
    <property type="entry name" value="HD"/>
    <property type="match status" value="1"/>
</dbReference>
<organism evidence="2 3">
    <name type="scientific">candidate division WWE3 bacterium GW2011_GWA2_46_9</name>
    <dbReference type="NCBI Taxonomy" id="1619111"/>
    <lineage>
        <taxon>Bacteria</taxon>
        <taxon>Katanobacteria</taxon>
    </lineage>
</organism>
<sequence>MASNLPSRAQAQLLLEEHVKDTYQLLHAKMVATALEAYAAKLGEDADLWYLTGLLHDLDYFEHPNEHPRLELEWFAQWGYPQELIHAVEAHAKSILGITPSSKLAAAILSIDELAGFLYAYSLMRPEGFANMSSASVKKKFKDKAFAKKIDREEIMYGVEKFSVDFDDHITFLVGVFGKMFTVDRQKS</sequence>
<keyword evidence="2" id="KW-0378">Hydrolase</keyword>
<dbReference type="Proteomes" id="UP000033946">
    <property type="component" value="Unassembled WGS sequence"/>
</dbReference>
<evidence type="ECO:0000313" key="2">
    <source>
        <dbReference type="EMBL" id="KKU48882.1"/>
    </source>
</evidence>
<dbReference type="NCBIfam" id="TIGR00277">
    <property type="entry name" value="HDIG"/>
    <property type="match status" value="1"/>
</dbReference>
<dbReference type="InterPro" id="IPR006675">
    <property type="entry name" value="HDIG_dom"/>
</dbReference>
<evidence type="ECO:0000259" key="1">
    <source>
        <dbReference type="Pfam" id="PF01966"/>
    </source>
</evidence>
<reference evidence="2 3" key="1">
    <citation type="journal article" date="2015" name="Nature">
        <title>rRNA introns, odd ribosomes, and small enigmatic genomes across a large radiation of phyla.</title>
        <authorList>
            <person name="Brown C.T."/>
            <person name="Hug L.A."/>
            <person name="Thomas B.C."/>
            <person name="Sharon I."/>
            <person name="Castelle C.J."/>
            <person name="Singh A."/>
            <person name="Wilkins M.J."/>
            <person name="Williams K.H."/>
            <person name="Banfield J.F."/>
        </authorList>
    </citation>
    <scope>NUCLEOTIDE SEQUENCE [LARGE SCALE GENOMIC DNA]</scope>
</reference>
<dbReference type="PANTHER" id="PTHR38659:SF1">
    <property type="entry name" value="METAL DEPENDENT PHOSPHOHYDROLASE"/>
    <property type="match status" value="1"/>
</dbReference>
<comment type="caution">
    <text evidence="2">The sequence shown here is derived from an EMBL/GenBank/DDBJ whole genome shotgun (WGS) entry which is preliminary data.</text>
</comment>